<comment type="caution">
    <text evidence="2">The sequence shown here is derived from an EMBL/GenBank/DDBJ whole genome shotgun (WGS) entry which is preliminary data.</text>
</comment>
<dbReference type="CDD" id="cd00170">
    <property type="entry name" value="SEC14"/>
    <property type="match status" value="3"/>
</dbReference>
<dbReference type="InterPro" id="IPR027417">
    <property type="entry name" value="P-loop_NTPase"/>
</dbReference>
<dbReference type="Gene3D" id="3.40.50.300">
    <property type="entry name" value="P-loop containing nucleotide triphosphate hydrolases"/>
    <property type="match status" value="2"/>
</dbReference>
<dbReference type="GO" id="GO:0004386">
    <property type="term" value="F:helicase activity"/>
    <property type="evidence" value="ECO:0007669"/>
    <property type="project" value="InterPro"/>
</dbReference>
<reference evidence="2" key="1">
    <citation type="journal article" date="2020" name="J Insects Food Feed">
        <title>The yellow mealworm (Tenebrio molitor) genome: a resource for the emerging insects as food and feed industry.</title>
        <authorList>
            <person name="Eriksson T."/>
            <person name="Andere A."/>
            <person name="Kelstrup H."/>
            <person name="Emery V."/>
            <person name="Picard C."/>
        </authorList>
    </citation>
    <scope>NUCLEOTIDE SEQUENCE</scope>
    <source>
        <strain evidence="2">Stoneville</strain>
        <tissue evidence="2">Whole head</tissue>
    </source>
</reference>
<dbReference type="GO" id="GO:0016020">
    <property type="term" value="C:membrane"/>
    <property type="evidence" value="ECO:0007669"/>
    <property type="project" value="TreeGrafter"/>
</dbReference>
<dbReference type="SUPFAM" id="SSF52540">
    <property type="entry name" value="P-loop containing nucleoside triphosphate hydrolases"/>
    <property type="match status" value="1"/>
</dbReference>
<protein>
    <recommendedName>
        <fullName evidence="1">CRAL-TRIO domain-containing protein</fullName>
    </recommendedName>
</protein>
<feature type="domain" description="CRAL-TRIO" evidence="1">
    <location>
        <begin position="849"/>
        <end position="979"/>
    </location>
</feature>
<organism evidence="2 3">
    <name type="scientific">Tenebrio molitor</name>
    <name type="common">Yellow mealworm beetle</name>
    <dbReference type="NCBI Taxonomy" id="7067"/>
    <lineage>
        <taxon>Eukaryota</taxon>
        <taxon>Metazoa</taxon>
        <taxon>Ecdysozoa</taxon>
        <taxon>Arthropoda</taxon>
        <taxon>Hexapoda</taxon>
        <taxon>Insecta</taxon>
        <taxon>Pterygota</taxon>
        <taxon>Neoptera</taxon>
        <taxon>Endopterygota</taxon>
        <taxon>Coleoptera</taxon>
        <taxon>Polyphaga</taxon>
        <taxon>Cucujiformia</taxon>
        <taxon>Tenebrionidae</taxon>
        <taxon>Tenebrio</taxon>
    </lineage>
</organism>
<proteinExistence type="predicted"/>
<dbReference type="Pfam" id="PF13087">
    <property type="entry name" value="AAA_12"/>
    <property type="match status" value="1"/>
</dbReference>
<dbReference type="PANTHER" id="PTHR10174:SF213">
    <property type="entry name" value="CRAL-TRIO DOMAIN-CONTAINING PROTEIN"/>
    <property type="match status" value="1"/>
</dbReference>
<dbReference type="InterPro" id="IPR041679">
    <property type="entry name" value="DNA2/NAM7-like_C"/>
</dbReference>
<dbReference type="InterPro" id="IPR001251">
    <property type="entry name" value="CRAL-TRIO_dom"/>
</dbReference>
<feature type="domain" description="CRAL-TRIO" evidence="1">
    <location>
        <begin position="1099"/>
        <end position="1263"/>
    </location>
</feature>
<dbReference type="Gene3D" id="3.40.525.10">
    <property type="entry name" value="CRAL-TRIO lipid binding domain"/>
    <property type="match status" value="3"/>
</dbReference>
<dbReference type="PRINTS" id="PR00180">
    <property type="entry name" value="CRETINALDHBP"/>
</dbReference>
<dbReference type="EMBL" id="JABDTM020022408">
    <property type="protein sequence ID" value="KAH0815911.1"/>
    <property type="molecule type" value="Genomic_DNA"/>
</dbReference>
<dbReference type="GO" id="GO:1902936">
    <property type="term" value="F:phosphatidylinositol bisphosphate binding"/>
    <property type="evidence" value="ECO:0007669"/>
    <property type="project" value="TreeGrafter"/>
</dbReference>
<evidence type="ECO:0000259" key="1">
    <source>
        <dbReference type="PROSITE" id="PS50191"/>
    </source>
</evidence>
<dbReference type="PANTHER" id="PTHR10174">
    <property type="entry name" value="ALPHA-TOCOPHEROL TRANSFER PROTEIN-RELATED"/>
    <property type="match status" value="1"/>
</dbReference>
<evidence type="ECO:0000313" key="3">
    <source>
        <dbReference type="Proteomes" id="UP000719412"/>
    </source>
</evidence>
<feature type="domain" description="CRAL-TRIO" evidence="1">
    <location>
        <begin position="1400"/>
        <end position="1520"/>
    </location>
</feature>
<gene>
    <name evidence="2" type="ORF">GEV33_006879</name>
</gene>
<sequence length="1550" mass="177930">MVQLTEPPNNFRVANIYPTQAELLGSQSYFRKNIVDGSFESVDEYLDIQFRLLREDFVANLREVLESYRSNERTNKIDIYQNVNIIKGRTRSNEECLKIETNIQTDDSKKFMNGSLLLFTKNNFASLFLAKVVRRHAERQEVIIELIDVNPRNINLEWRYTMAECGNYYDPYFQVLNALQNISPRNFPMERYIVQVDTSCVYMPRYLLYSGSTYQIGNYRFPPEMLPQITTNLLGLNDAQFRAFKAALTQEFVVIQGPPGTGKTHLGVKIAEALLNNSHLWYRATPMLVISHKNDALDQFLEGLIPITQKLVRVGSQSKSEKLKKFNLTNEIVGSTVRRRPKEEYLTVMRNALVVGMTTSVAARWKSSLERLKSPIVIVEEAAEVLEAHVVAALTNSCQHLILLGDHQQLQPIPADHNVGTKYLLKVSLFERMVRNRIQNYRLDIQHRMRPEIANLLKKDIYPFLKDHESVHGRPSVLGVEKNLFFVDHNHPEEVCNLTTRKNKHEAKFLVAFARYLVQNGHKTSEIVILATYAGQIQELEALAKNQPHLRGVKISTLDGFQGQEADIVLLSLVRSDGIGFLAEANRICVALSRARNGFYIVGNMKLLSRSSEVRSGHGSGTLPTDTFQLWYNIQRCLKSQNSIGRALALRCQTHQTITEVESPDDFSLVQSGGCCKTCRATLPCGHVCFLVCHTNRAAHLCENKCKPFVGQLQQRSVVHQSLLCWFFRTVSMTLPYEFSAKTVIDEGRTTQGTVDQIKEWLRTTTLPQVPEEMIVLFLLSCKNVVATTKATIQAYFKIKNEAPEIFNNRDIDSGDLQKAMSVVSCISIPVRTGDNTVIHFFKVTDSNYQNFDWILSMKLAYMLLDISQSRNPPNELIVVIDMQGVGFMHLTRFKIGAARKFLEFLQEGMPLRIKMIHVLNSTYVFDKLISIARVFIRNELMAIIKTHPPGTDMMQFHKECLPVSCLPKEYGGDLPTVEELNKISIQRFRELKPFFEAEEKFRSCVTKPPDEEYLSEMALPYRFQTKSIIDEGRVTRFAVNEVKKWLVSDLLPLIPEELIGLFLISRGNDVSITKDAIRAYFKVKNGAPGIFNNRNLDREELQKTLKVIAFVHIPTRMKNNTVVLFVKLKDTNHRNFDLVASMKLSLMLVDLCQRHNPPKEAIVVADIEGCTFMHLTCFKLGPVQKFLEYVQEAMPLRIKAVHILNANFVFYKILAMARIFIKSELMNAIKAHPPGLSMKEFHKEVPALYLPREYGGDLGSVEELRQKTMEEYRDMKQFFVAEEKLRREGRVTQLAVDEIKNWLVSNVLLEVTEEMIVLFLMCRDNDITLTKQTILAYFNIKNGAPEIFNDRDVDREELQKTLNMTAFVAIPTRMSNNTAVVFFKLYDTDYKNFHLVPSMKFALMTIEVCQRYDPPNKVVAVIDMKELSLMHLTCFQIGALQKFLSFLQEAMPLKIKEVHVLNTSLVFYQILTLARVFIKRELMEMIKPHRPSLSMEEFHQEVPASCLPAEYGGELGSVKELNRATIEQFREMKQFFADEEELRSRYKSQ</sequence>
<dbReference type="SMART" id="SM00516">
    <property type="entry name" value="SEC14"/>
    <property type="match status" value="3"/>
</dbReference>
<dbReference type="SUPFAM" id="SSF52087">
    <property type="entry name" value="CRAL/TRIO domain"/>
    <property type="match status" value="3"/>
</dbReference>
<dbReference type="Pfam" id="PF00650">
    <property type="entry name" value="CRAL_TRIO"/>
    <property type="match status" value="3"/>
</dbReference>
<dbReference type="CDD" id="cd17936">
    <property type="entry name" value="EEXXEc_NFX1"/>
    <property type="match status" value="1"/>
</dbReference>
<dbReference type="PROSITE" id="PS50191">
    <property type="entry name" value="CRAL_TRIO"/>
    <property type="match status" value="3"/>
</dbReference>
<accession>A0A8J6HJ96</accession>
<reference evidence="2" key="2">
    <citation type="submission" date="2021-08" db="EMBL/GenBank/DDBJ databases">
        <authorList>
            <person name="Eriksson T."/>
        </authorList>
    </citation>
    <scope>NUCLEOTIDE SEQUENCE</scope>
    <source>
        <strain evidence="2">Stoneville</strain>
        <tissue evidence="2">Whole head</tissue>
    </source>
</reference>
<dbReference type="InterPro" id="IPR047187">
    <property type="entry name" value="SF1_C_Upf1"/>
</dbReference>
<dbReference type="InterPro" id="IPR057373">
    <property type="entry name" value="ZNFX1"/>
</dbReference>
<evidence type="ECO:0000313" key="2">
    <source>
        <dbReference type="EMBL" id="KAH0815911.1"/>
    </source>
</evidence>
<dbReference type="CDD" id="cd18808">
    <property type="entry name" value="SF1_C_Upf1"/>
    <property type="match status" value="1"/>
</dbReference>
<name>A0A8J6HJ96_TENMO</name>
<dbReference type="Proteomes" id="UP000719412">
    <property type="component" value="Unassembled WGS sequence"/>
</dbReference>
<dbReference type="InterPro" id="IPR036865">
    <property type="entry name" value="CRAL-TRIO_dom_sf"/>
</dbReference>
<dbReference type="Pfam" id="PF25396">
    <property type="entry name" value="ZNFX1"/>
    <property type="match status" value="1"/>
</dbReference>
<dbReference type="Pfam" id="PF13086">
    <property type="entry name" value="AAA_11"/>
    <property type="match status" value="1"/>
</dbReference>
<keyword evidence="3" id="KW-1185">Reference proteome</keyword>
<dbReference type="InterPro" id="IPR041677">
    <property type="entry name" value="DNA2/NAM7_AAA_11"/>
</dbReference>